<keyword evidence="1" id="KW-0812">Transmembrane</keyword>
<feature type="transmembrane region" description="Helical" evidence="1">
    <location>
        <begin position="12"/>
        <end position="33"/>
    </location>
</feature>
<reference evidence="3" key="1">
    <citation type="submission" date="2023-07" db="EMBL/GenBank/DDBJ databases">
        <title>30 novel species of actinomycetes from the DSMZ collection.</title>
        <authorList>
            <person name="Nouioui I."/>
        </authorList>
    </citation>
    <scope>NUCLEOTIDE SEQUENCE [LARGE SCALE GENOMIC DNA]</scope>
    <source>
        <strain evidence="3">DSM 44938</strain>
    </source>
</reference>
<organism evidence="2 3">
    <name type="scientific">Streptomyces litchfieldiae</name>
    <dbReference type="NCBI Taxonomy" id="3075543"/>
    <lineage>
        <taxon>Bacteria</taxon>
        <taxon>Bacillati</taxon>
        <taxon>Actinomycetota</taxon>
        <taxon>Actinomycetes</taxon>
        <taxon>Kitasatosporales</taxon>
        <taxon>Streptomycetaceae</taxon>
        <taxon>Streptomyces</taxon>
    </lineage>
</organism>
<evidence type="ECO:0000256" key="1">
    <source>
        <dbReference type="SAM" id="Phobius"/>
    </source>
</evidence>
<dbReference type="InterPro" id="IPR020246">
    <property type="entry name" value="Uncharacterised_SCO3924"/>
</dbReference>
<sequence length="70" mass="7690">MKEAFKTLPWWVRWIAIPAIALAVFGTMLIGVITWVVGLLFRILLFAALVAILIFVVRKVTSSSSSGGGW</sequence>
<dbReference type="Pfam" id="PF17260">
    <property type="entry name" value="DUF5326"/>
    <property type="match status" value="1"/>
</dbReference>
<proteinExistence type="predicted"/>
<accession>A0ABU2MMP2</accession>
<protein>
    <submittedName>
        <fullName evidence="2">DUF5326 family protein</fullName>
    </submittedName>
</protein>
<keyword evidence="1" id="KW-1133">Transmembrane helix</keyword>
<evidence type="ECO:0000313" key="2">
    <source>
        <dbReference type="EMBL" id="MDT0342203.1"/>
    </source>
</evidence>
<dbReference type="EMBL" id="JAVREL010000002">
    <property type="protein sequence ID" value="MDT0342203.1"/>
    <property type="molecule type" value="Genomic_DNA"/>
</dbReference>
<name>A0ABU2MMP2_9ACTN</name>
<dbReference type="Proteomes" id="UP001183246">
    <property type="component" value="Unassembled WGS sequence"/>
</dbReference>
<dbReference type="RefSeq" id="WP_311703327.1">
    <property type="nucleotide sequence ID" value="NZ_JAVREL010000002.1"/>
</dbReference>
<comment type="caution">
    <text evidence="2">The sequence shown here is derived from an EMBL/GenBank/DDBJ whole genome shotgun (WGS) entry which is preliminary data.</text>
</comment>
<feature type="transmembrane region" description="Helical" evidence="1">
    <location>
        <begin position="39"/>
        <end position="57"/>
    </location>
</feature>
<keyword evidence="1" id="KW-0472">Membrane</keyword>
<gene>
    <name evidence="2" type="ORF">RM590_06105</name>
</gene>
<evidence type="ECO:0000313" key="3">
    <source>
        <dbReference type="Proteomes" id="UP001183246"/>
    </source>
</evidence>
<keyword evidence="3" id="KW-1185">Reference proteome</keyword>